<dbReference type="Proteomes" id="UP000620139">
    <property type="component" value="Unassembled WGS sequence"/>
</dbReference>
<dbReference type="InterPro" id="IPR013783">
    <property type="entry name" value="Ig-like_fold"/>
</dbReference>
<dbReference type="EMBL" id="JAEDAL010000004">
    <property type="protein sequence ID" value="MBH9553275.1"/>
    <property type="molecule type" value="Genomic_DNA"/>
</dbReference>
<dbReference type="InterPro" id="IPR024079">
    <property type="entry name" value="MetalloPept_cat_dom_sf"/>
</dbReference>
<accession>A0A931IYE2</accession>
<dbReference type="Gene3D" id="3.40.390.10">
    <property type="entry name" value="Collagenase (Catalytic Domain)"/>
    <property type="match status" value="1"/>
</dbReference>
<evidence type="ECO:0000256" key="1">
    <source>
        <dbReference type="SAM" id="SignalP"/>
    </source>
</evidence>
<dbReference type="InterPro" id="IPR035986">
    <property type="entry name" value="PKD_dom_sf"/>
</dbReference>
<dbReference type="Gene3D" id="2.60.40.10">
    <property type="entry name" value="Immunoglobulins"/>
    <property type="match status" value="1"/>
</dbReference>
<dbReference type="PROSITE" id="PS50093">
    <property type="entry name" value="PKD"/>
    <property type="match status" value="1"/>
</dbReference>
<proteinExistence type="predicted"/>
<organism evidence="3 4">
    <name type="scientific">Inhella gelatinilytica</name>
    <dbReference type="NCBI Taxonomy" id="2795030"/>
    <lineage>
        <taxon>Bacteria</taxon>
        <taxon>Pseudomonadati</taxon>
        <taxon>Pseudomonadota</taxon>
        <taxon>Betaproteobacteria</taxon>
        <taxon>Burkholderiales</taxon>
        <taxon>Sphaerotilaceae</taxon>
        <taxon>Inhella</taxon>
    </lineage>
</organism>
<dbReference type="SMART" id="SM00089">
    <property type="entry name" value="PKD"/>
    <property type="match status" value="1"/>
</dbReference>
<dbReference type="Gene3D" id="2.60.120.380">
    <property type="match status" value="1"/>
</dbReference>
<protein>
    <submittedName>
        <fullName evidence="3">PKD domain-containing protein</fullName>
    </submittedName>
</protein>
<dbReference type="AlphaFoldDB" id="A0A931IYE2"/>
<name>A0A931IYE2_9BURK</name>
<gene>
    <name evidence="3" type="ORF">I7X43_10490</name>
</gene>
<dbReference type="InterPro" id="IPR022409">
    <property type="entry name" value="PKD/Chitinase_dom"/>
</dbReference>
<evidence type="ECO:0000313" key="3">
    <source>
        <dbReference type="EMBL" id="MBH9553275.1"/>
    </source>
</evidence>
<evidence type="ECO:0000259" key="2">
    <source>
        <dbReference type="PROSITE" id="PS50093"/>
    </source>
</evidence>
<feature type="domain" description="PKD" evidence="2">
    <location>
        <begin position="484"/>
        <end position="570"/>
    </location>
</feature>
<reference evidence="3" key="1">
    <citation type="submission" date="2020-12" db="EMBL/GenBank/DDBJ databases">
        <title>The genome sequence of Inhella sp. 4Y17.</title>
        <authorList>
            <person name="Liu Y."/>
        </authorList>
    </citation>
    <scope>NUCLEOTIDE SEQUENCE</scope>
    <source>
        <strain evidence="3">4Y10</strain>
    </source>
</reference>
<dbReference type="InterPro" id="IPR000601">
    <property type="entry name" value="PKD_dom"/>
</dbReference>
<keyword evidence="4" id="KW-1185">Reference proteome</keyword>
<keyword evidence="1" id="KW-0732">Signal</keyword>
<dbReference type="GO" id="GO:0008237">
    <property type="term" value="F:metallopeptidase activity"/>
    <property type="evidence" value="ECO:0007669"/>
    <property type="project" value="InterPro"/>
</dbReference>
<feature type="signal peptide" evidence="1">
    <location>
        <begin position="1"/>
        <end position="23"/>
    </location>
</feature>
<evidence type="ECO:0000313" key="4">
    <source>
        <dbReference type="Proteomes" id="UP000620139"/>
    </source>
</evidence>
<comment type="caution">
    <text evidence="3">The sequence shown here is derived from an EMBL/GenBank/DDBJ whole genome shotgun (WGS) entry which is preliminary data.</text>
</comment>
<dbReference type="SUPFAM" id="SSF55486">
    <property type="entry name" value="Metalloproteases ('zincins'), catalytic domain"/>
    <property type="match status" value="2"/>
</dbReference>
<dbReference type="Pfam" id="PF18911">
    <property type="entry name" value="PKD_4"/>
    <property type="match status" value="1"/>
</dbReference>
<feature type="chain" id="PRO_5037848761" evidence="1">
    <location>
        <begin position="24"/>
        <end position="675"/>
    </location>
</feature>
<dbReference type="SUPFAM" id="SSF49299">
    <property type="entry name" value="PKD domain"/>
    <property type="match status" value="1"/>
</dbReference>
<sequence>MKRFGVKVMGGLVLALVIQGATAQPGGTAARKLHPARAAFPSLQLPAVVQGQSAIEALGARLPEVATWYGQSPEEFAALLRRDNRLRLDRQGRLFAVDTLETPLAALPDDQKTLHDGTLLPLEQTFLLHSRPGAQRTIYLNFKGATLVGTAWNGSASSITALPYDLDGLPYSFNSTELQRIQGIWQRVAEDYAPFDVNVTTEAPPAEALSRSSGTDSTFGTTVLITHSNGVYSCSCGGVAYLGVFDDTTEVYKPALVFYNQLGSGNEKYVAEAISHEAGHNLGLQHDGYAGGGYYGGHGTGTTGWAPIMGVGYAKSLVQWSKGEYSTATNLQDDFKVAESYGAPLRADDHGNVLGTATMLTGVNSGGVATWNETGVIERAGDVDVFRFNAGAGQVTLVLQPVVRSANLDALIEVRDAGGALLAQASPLETLNASLTLTVPGGTYFVLVTGTGKGDPGVDGYSAYGSVGRYRLTVSAPVAGGQAPLAVASATPVRGTAPLTVSFSGAGSSDPDGQVVAWDWNYGDGQTASGVSTAYTYTSPGSYAAQLRVTDNSGLSSVQAVTIQVDPAVSVVAMGVADIAMSAVTSGKDRWRAQAAIKVVDAQGRNVAGASVSVRWGGLVSGTATATTGSTGVALVQSGTTRSAGSISVTVTGVQLSGYQYDAARNVEGSDVISR</sequence>
<dbReference type="RefSeq" id="WP_198100880.1">
    <property type="nucleotide sequence ID" value="NZ_JAEDAL010000004.1"/>
</dbReference>
<dbReference type="CDD" id="cd00146">
    <property type="entry name" value="PKD"/>
    <property type="match status" value="1"/>
</dbReference>